<sequence length="110" mass="11817">MISFPKLWLFAVGLILLSALALMMLLYLRSFRYSGISNFADCAAAGLPVTESYPRQCRTPDGSSFVEEIPTVSPSVCLDLCGNGTCEEIVCTAIGCPCPETPATCPQDCR</sequence>
<name>A0A1F4Z7J0_9BACT</name>
<dbReference type="Proteomes" id="UP000176822">
    <property type="component" value="Unassembled WGS sequence"/>
</dbReference>
<proteinExistence type="predicted"/>
<keyword evidence="1" id="KW-0472">Membrane</keyword>
<gene>
    <name evidence="2" type="ORF">A2972_05250</name>
</gene>
<organism evidence="2 3">
    <name type="scientific">Candidatus Amesbacteria bacterium RIFCSPLOWO2_01_FULL_47_33</name>
    <dbReference type="NCBI Taxonomy" id="1797258"/>
    <lineage>
        <taxon>Bacteria</taxon>
        <taxon>Candidatus Amesiibacteriota</taxon>
    </lineage>
</organism>
<keyword evidence="1" id="KW-1133">Transmembrane helix</keyword>
<protein>
    <submittedName>
        <fullName evidence="2">Uncharacterized protein</fullName>
    </submittedName>
</protein>
<evidence type="ECO:0000313" key="3">
    <source>
        <dbReference type="Proteomes" id="UP000176822"/>
    </source>
</evidence>
<evidence type="ECO:0000256" key="1">
    <source>
        <dbReference type="SAM" id="Phobius"/>
    </source>
</evidence>
<reference evidence="2 3" key="1">
    <citation type="journal article" date="2016" name="Nat. Commun.">
        <title>Thousands of microbial genomes shed light on interconnected biogeochemical processes in an aquifer system.</title>
        <authorList>
            <person name="Anantharaman K."/>
            <person name="Brown C.T."/>
            <person name="Hug L.A."/>
            <person name="Sharon I."/>
            <person name="Castelle C.J."/>
            <person name="Probst A.J."/>
            <person name="Thomas B.C."/>
            <person name="Singh A."/>
            <person name="Wilkins M.J."/>
            <person name="Karaoz U."/>
            <person name="Brodie E.L."/>
            <person name="Williams K.H."/>
            <person name="Hubbard S.S."/>
            <person name="Banfield J.F."/>
        </authorList>
    </citation>
    <scope>NUCLEOTIDE SEQUENCE [LARGE SCALE GENOMIC DNA]</scope>
</reference>
<keyword evidence="1" id="KW-0812">Transmembrane</keyword>
<evidence type="ECO:0000313" key="2">
    <source>
        <dbReference type="EMBL" id="OGD01866.1"/>
    </source>
</evidence>
<dbReference type="EMBL" id="MEXM01000004">
    <property type="protein sequence ID" value="OGD01866.1"/>
    <property type="molecule type" value="Genomic_DNA"/>
</dbReference>
<feature type="transmembrane region" description="Helical" evidence="1">
    <location>
        <begin position="6"/>
        <end position="28"/>
    </location>
</feature>
<dbReference type="AlphaFoldDB" id="A0A1F4Z7J0"/>
<accession>A0A1F4Z7J0</accession>
<comment type="caution">
    <text evidence="2">The sequence shown here is derived from an EMBL/GenBank/DDBJ whole genome shotgun (WGS) entry which is preliminary data.</text>
</comment>